<gene>
    <name evidence="5 6" type="primary">TNFRSF8</name>
</gene>
<dbReference type="InterPro" id="IPR034002">
    <property type="entry name" value="TNFRSF8_N"/>
</dbReference>
<evidence type="ECO:0000256" key="1">
    <source>
        <dbReference type="SAM" id="MobiDB-lite"/>
    </source>
</evidence>
<feature type="region of interest" description="Disordered" evidence="1">
    <location>
        <begin position="359"/>
        <end position="390"/>
    </location>
</feature>
<dbReference type="CDD" id="cd13409">
    <property type="entry name" value="TNFRSF8"/>
    <property type="match status" value="1"/>
</dbReference>
<dbReference type="KEGG" id="asn:102369348"/>
<dbReference type="InterPro" id="IPR052862">
    <property type="entry name" value="TNFR_superfamily_member_8"/>
</dbReference>
<dbReference type="RefSeq" id="XP_025068184.1">
    <property type="nucleotide sequence ID" value="XM_025212399.1"/>
</dbReference>
<keyword evidence="2" id="KW-1133">Transmembrane helix</keyword>
<dbReference type="eggNOG" id="ENOG502SNQ9">
    <property type="taxonomic scope" value="Eukaryota"/>
</dbReference>
<dbReference type="Gene3D" id="2.10.50.10">
    <property type="entry name" value="Tumor Necrosis Factor Receptor, subunit A, domain 2"/>
    <property type="match status" value="2"/>
</dbReference>
<evidence type="ECO:0000259" key="3">
    <source>
        <dbReference type="PROSITE" id="PS00652"/>
    </source>
</evidence>
<feature type="transmembrane region" description="Helical" evidence="2">
    <location>
        <begin position="287"/>
        <end position="308"/>
    </location>
</feature>
<dbReference type="RefSeq" id="XP_006016303.3">
    <property type="nucleotide sequence ID" value="XM_006016241.3"/>
</dbReference>
<feature type="compositionally biased region" description="Polar residues" evidence="1">
    <location>
        <begin position="368"/>
        <end position="384"/>
    </location>
</feature>
<dbReference type="SMART" id="SM00208">
    <property type="entry name" value="TNFR"/>
    <property type="match status" value="4"/>
</dbReference>
<dbReference type="GeneID" id="102369348"/>
<keyword evidence="4" id="KW-1185">Reference proteome</keyword>
<reference evidence="5 6" key="1">
    <citation type="submission" date="2025-04" db="UniProtKB">
        <authorList>
            <consortium name="RefSeq"/>
        </authorList>
    </citation>
    <scope>IDENTIFICATION</scope>
</reference>
<sequence length="503" mass="54870">MQPASGLLTESCDKFNNQFYDEASKKCCYHCPTGSIKQTPCPTNLDKDCRWCEPEQYLKEAHPKPRCEACVSCMTEHDLVEKAPCTFNSSRVCECRAGFFCKMSVLNTCARCDRHTSCSSGYGVKVRGTSKTDVTCQVCPPGTFSDRLSSTETCRPHTDCAKLSKVVMTKGNATHDQVCKEPSPNVLSWVPTLATFKNSTQGTEPAGVPSQHTQPPRGKSQPSHLEHPVDSRRATHTSLLLSNVTSGNVHPTAGGTAGGADTKPAAGTFLTSSVATGKTVKEENGSFIPWVMVVLPVTLLLGAMGVFWQKKFCKRRIFTLIRKTAPNVYQVPTQQPRPGSQGPDLMKTCARRISMLKAEKGPEERELITSSPNMETNNNSPSSTEKTHGPELSLAEVNQSSGNSLDCPVDARVRDHTNNRIEKIYIMKADTVIVGSISEVSGGKNCAVRGYDSDAEAQENPVEMDGAMHYPEQETESFPGNDVMIPVEEEGKEFHHPTTATEK</sequence>
<protein>
    <submittedName>
        <fullName evidence="5">Tumor necrosis factor receptor superfamily member 8 isoform X1</fullName>
    </submittedName>
    <submittedName>
        <fullName evidence="6">Tumor necrosis factor receptor superfamily member 8 isoform X2</fullName>
    </submittedName>
</protein>
<organism evidence="4 5">
    <name type="scientific">Alligator sinensis</name>
    <name type="common">Chinese alligator</name>
    <dbReference type="NCBI Taxonomy" id="38654"/>
    <lineage>
        <taxon>Eukaryota</taxon>
        <taxon>Metazoa</taxon>
        <taxon>Chordata</taxon>
        <taxon>Craniata</taxon>
        <taxon>Vertebrata</taxon>
        <taxon>Euteleostomi</taxon>
        <taxon>Archelosauria</taxon>
        <taxon>Archosauria</taxon>
        <taxon>Crocodylia</taxon>
        <taxon>Alligatoridae</taxon>
        <taxon>Alligatorinae</taxon>
        <taxon>Alligator</taxon>
    </lineage>
</organism>
<dbReference type="PROSITE" id="PS00652">
    <property type="entry name" value="TNFR_NGFR_1"/>
    <property type="match status" value="2"/>
</dbReference>
<dbReference type="STRING" id="38654.A0A1U7RL42"/>
<dbReference type="SUPFAM" id="SSF57586">
    <property type="entry name" value="TNF receptor-like"/>
    <property type="match status" value="2"/>
</dbReference>
<evidence type="ECO:0000256" key="2">
    <source>
        <dbReference type="SAM" id="Phobius"/>
    </source>
</evidence>
<dbReference type="CTD" id="943"/>
<evidence type="ECO:0000313" key="6">
    <source>
        <dbReference type="RefSeq" id="XP_025068184.1"/>
    </source>
</evidence>
<accession>A0A1U7RL42</accession>
<dbReference type="PANTHER" id="PTHR47497">
    <property type="entry name" value="TUMOR NECROSIS FACTOR RECEPTOR SUPERFAMILY MEMBER 8"/>
    <property type="match status" value="1"/>
</dbReference>
<dbReference type="Pfam" id="PF00020">
    <property type="entry name" value="TNFR_c6"/>
    <property type="match status" value="2"/>
</dbReference>
<dbReference type="InterPro" id="IPR001368">
    <property type="entry name" value="TNFR/NGFR_Cys_rich_reg"/>
</dbReference>
<feature type="domain" description="TNFR-Cys" evidence="3">
    <location>
        <begin position="52"/>
        <end position="93"/>
    </location>
</feature>
<keyword evidence="2" id="KW-0472">Membrane</keyword>
<evidence type="ECO:0000313" key="5">
    <source>
        <dbReference type="RefSeq" id="XP_006016303.3"/>
    </source>
</evidence>
<feature type="compositionally biased region" description="Basic and acidic residues" evidence="1">
    <location>
        <begin position="224"/>
        <end position="233"/>
    </location>
</feature>
<evidence type="ECO:0000313" key="4">
    <source>
        <dbReference type="Proteomes" id="UP000189705"/>
    </source>
</evidence>
<dbReference type="PANTHER" id="PTHR47497:SF1">
    <property type="entry name" value="TUMOR NECROSIS FACTOR RECEPTOR SUPERFAMILY MEMBER 8"/>
    <property type="match status" value="1"/>
</dbReference>
<dbReference type="Proteomes" id="UP000189705">
    <property type="component" value="Unplaced"/>
</dbReference>
<keyword evidence="2" id="KW-0812">Transmembrane</keyword>
<feature type="domain" description="TNFR-Cys" evidence="3">
    <location>
        <begin position="12"/>
        <end position="49"/>
    </location>
</feature>
<keyword evidence="5 6" id="KW-0675">Receptor</keyword>
<name>A0A1U7RL42_ALLSI</name>
<dbReference type="AlphaFoldDB" id="A0A1U7RL42"/>
<proteinExistence type="predicted"/>
<feature type="region of interest" description="Disordered" evidence="1">
    <location>
        <begin position="244"/>
        <end position="263"/>
    </location>
</feature>
<feature type="region of interest" description="Disordered" evidence="1">
    <location>
        <begin position="198"/>
        <end position="233"/>
    </location>
</feature>